<keyword evidence="8" id="KW-1015">Disulfide bond</keyword>
<feature type="chain" id="PRO_5010204407" description="Urokinase plasminogen activator surface receptor" evidence="12">
    <location>
        <begin position="21"/>
        <end position="283"/>
    </location>
</feature>
<keyword evidence="6" id="KW-0677">Repeat</keyword>
<dbReference type="Pfam" id="PF00021">
    <property type="entry name" value="UPAR_LY6"/>
    <property type="match status" value="3"/>
</dbReference>
<dbReference type="InterPro" id="IPR045860">
    <property type="entry name" value="Snake_toxin-like_sf"/>
</dbReference>
<evidence type="ECO:0000256" key="8">
    <source>
        <dbReference type="ARBA" id="ARBA00023157"/>
    </source>
</evidence>
<keyword evidence="4" id="KW-0336">GPI-anchor</keyword>
<keyword evidence="3" id="KW-1003">Cell membrane</keyword>
<evidence type="ECO:0000256" key="6">
    <source>
        <dbReference type="ARBA" id="ARBA00022737"/>
    </source>
</evidence>
<evidence type="ECO:0000313" key="15">
    <source>
        <dbReference type="RefSeq" id="XP_012888057.1"/>
    </source>
</evidence>
<dbReference type="Proteomes" id="UP000081671">
    <property type="component" value="Unplaced"/>
</dbReference>
<keyword evidence="10" id="KW-0325">Glycoprotein</keyword>
<dbReference type="CDD" id="cd23558">
    <property type="entry name" value="TFP_LU_ECD_uPAR_rpt3"/>
    <property type="match status" value="1"/>
</dbReference>
<evidence type="ECO:0000256" key="10">
    <source>
        <dbReference type="ARBA" id="ARBA00023180"/>
    </source>
</evidence>
<evidence type="ECO:0000256" key="9">
    <source>
        <dbReference type="ARBA" id="ARBA00023170"/>
    </source>
</evidence>
<evidence type="ECO:0000256" key="5">
    <source>
        <dbReference type="ARBA" id="ARBA00022729"/>
    </source>
</evidence>
<dbReference type="InParanoid" id="A0A1S3GJ67"/>
<dbReference type="GeneID" id="105998008"/>
<accession>A0A1S3GJ67</accession>
<dbReference type="KEGG" id="dord:105998008"/>
<dbReference type="FunCoup" id="A0A1S3GJ67">
    <property type="interactions" value="41"/>
</dbReference>
<evidence type="ECO:0000256" key="4">
    <source>
        <dbReference type="ARBA" id="ARBA00022622"/>
    </source>
</evidence>
<evidence type="ECO:0000256" key="3">
    <source>
        <dbReference type="ARBA" id="ARBA00022475"/>
    </source>
</evidence>
<reference evidence="15" key="1">
    <citation type="submission" date="2025-08" db="UniProtKB">
        <authorList>
            <consortium name="RefSeq"/>
        </authorList>
    </citation>
    <scope>IDENTIFICATION</scope>
    <source>
        <tissue evidence="15">Kidney</tissue>
    </source>
</reference>
<keyword evidence="14" id="KW-1185">Reference proteome</keyword>
<evidence type="ECO:0000256" key="12">
    <source>
        <dbReference type="SAM" id="SignalP"/>
    </source>
</evidence>
<dbReference type="STRING" id="10020.ENSDORP00000005026"/>
<protein>
    <recommendedName>
        <fullName evidence="2">Urokinase plasminogen activator surface receptor</fullName>
    </recommendedName>
</protein>
<keyword evidence="9 15" id="KW-0675">Receptor</keyword>
<comment type="subcellular location">
    <subcellularLocation>
        <location evidence="1">Cell membrane</location>
        <topology evidence="1">Lipid-anchor</topology>
        <topology evidence="1">GPI-anchor</topology>
    </subcellularLocation>
</comment>
<dbReference type="PANTHER" id="PTHR10624:SF6">
    <property type="entry name" value="UROKINASE PLASMINOGEN ACTIVATOR SURFACE RECEPTOR"/>
    <property type="match status" value="1"/>
</dbReference>
<feature type="domain" description="UPAR/Ly6" evidence="13">
    <location>
        <begin position="66"/>
        <end position="155"/>
    </location>
</feature>
<evidence type="ECO:0000256" key="1">
    <source>
        <dbReference type="ARBA" id="ARBA00004609"/>
    </source>
</evidence>
<feature type="domain" description="UPAR/Ly6" evidence="13">
    <location>
        <begin position="162"/>
        <end position="249"/>
    </location>
</feature>
<dbReference type="GO" id="GO:0005886">
    <property type="term" value="C:plasma membrane"/>
    <property type="evidence" value="ECO:0007669"/>
    <property type="project" value="UniProtKB-SubCell"/>
</dbReference>
<dbReference type="RefSeq" id="XP_012888057.1">
    <property type="nucleotide sequence ID" value="XM_013032603.1"/>
</dbReference>
<dbReference type="PANTHER" id="PTHR10624">
    <property type="entry name" value="UROKINASE PLASMINOGEN ACTIVATOR SURFACE RECEPTOR-RELATED"/>
    <property type="match status" value="1"/>
</dbReference>
<proteinExistence type="predicted"/>
<dbReference type="InterPro" id="IPR016054">
    <property type="entry name" value="LY6_UPA_recep-like"/>
</dbReference>
<name>A0A1S3GJ67_DIPOR</name>
<dbReference type="AlphaFoldDB" id="A0A1S3GJ67"/>
<evidence type="ECO:0000256" key="11">
    <source>
        <dbReference type="ARBA" id="ARBA00023288"/>
    </source>
</evidence>
<keyword evidence="7" id="KW-0472">Membrane</keyword>
<dbReference type="CTD" id="5329"/>
<dbReference type="FunFam" id="2.10.60.10:FF:000015">
    <property type="entry name" value="Urokinase plasminogen activator surface receptor"/>
    <property type="match status" value="1"/>
</dbReference>
<evidence type="ECO:0000256" key="7">
    <source>
        <dbReference type="ARBA" id="ARBA00023136"/>
    </source>
</evidence>
<keyword evidence="11" id="KW-0449">Lipoprotein</keyword>
<dbReference type="FunFam" id="2.10.60.10:FF:000019">
    <property type="entry name" value="Urokinase plasminogen activator surface receptor"/>
    <property type="match status" value="1"/>
</dbReference>
<sequence length="283" mass="30988">MKCLLLQLLWISTCIPASRALRCVRCNSTERCRVEECAPGLDLCRITILRTWEAGRTRSFPVGRYLECMSCSSSDESCERGREQSLQCRHPREQCVDVVTYHGPGRIWEDEQHIKGCGQLPGCPGPTGFHSNHTFHFLQCCNSTKCNQGPAMQLQQLPPNAVQCYSCEGNSTHGCSEEEATLIPCLGPMDRCLEATGTKEMENTNYTVRGCATASWCEGSHMADTFSLTGVSVSCCTGSGCNHPAGDAQYRSGGGPQPRPTYLSLTMTLLTTARLGGDLLLWT</sequence>
<dbReference type="OrthoDB" id="5945173at2759"/>
<dbReference type="InterPro" id="IPR018363">
    <property type="entry name" value="CD59_antigen_CS"/>
</dbReference>
<keyword evidence="5 12" id="KW-0732">Signal</keyword>
<feature type="signal peptide" evidence="12">
    <location>
        <begin position="1"/>
        <end position="20"/>
    </location>
</feature>
<dbReference type="SUPFAM" id="SSF57302">
    <property type="entry name" value="Snake toxin-like"/>
    <property type="match status" value="3"/>
</dbReference>
<dbReference type="PROSITE" id="PS00983">
    <property type="entry name" value="LY6_UPAR"/>
    <property type="match status" value="1"/>
</dbReference>
<evidence type="ECO:0000259" key="13">
    <source>
        <dbReference type="SMART" id="SM00134"/>
    </source>
</evidence>
<gene>
    <name evidence="15" type="primary">Plaur</name>
</gene>
<dbReference type="GO" id="GO:0098552">
    <property type="term" value="C:side of membrane"/>
    <property type="evidence" value="ECO:0007669"/>
    <property type="project" value="UniProtKB-KW"/>
</dbReference>
<evidence type="ECO:0000313" key="14">
    <source>
        <dbReference type="Proteomes" id="UP000081671"/>
    </source>
</evidence>
<evidence type="ECO:0000256" key="2">
    <source>
        <dbReference type="ARBA" id="ARBA00019778"/>
    </source>
</evidence>
<dbReference type="Gene3D" id="2.10.60.10">
    <property type="entry name" value="CD59"/>
    <property type="match status" value="3"/>
</dbReference>
<dbReference type="SMART" id="SM00134">
    <property type="entry name" value="LU"/>
    <property type="match status" value="2"/>
</dbReference>
<organism evidence="14 15">
    <name type="scientific">Dipodomys ordii</name>
    <name type="common">Ord's kangaroo rat</name>
    <dbReference type="NCBI Taxonomy" id="10020"/>
    <lineage>
        <taxon>Eukaryota</taxon>
        <taxon>Metazoa</taxon>
        <taxon>Chordata</taxon>
        <taxon>Craniata</taxon>
        <taxon>Vertebrata</taxon>
        <taxon>Euteleostomi</taxon>
        <taxon>Mammalia</taxon>
        <taxon>Eutheria</taxon>
        <taxon>Euarchontoglires</taxon>
        <taxon>Glires</taxon>
        <taxon>Rodentia</taxon>
        <taxon>Castorimorpha</taxon>
        <taxon>Heteromyidae</taxon>
        <taxon>Dipodomyinae</taxon>
        <taxon>Dipodomys</taxon>
    </lineage>
</organism>